<organism evidence="2">
    <name type="scientific">uncultured Candidatus Kuenenia sp</name>
    <dbReference type="NCBI Taxonomy" id="1048336"/>
    <lineage>
        <taxon>Bacteria</taxon>
        <taxon>Pseudomonadati</taxon>
        <taxon>Planctomycetota</taxon>
        <taxon>Candidatus Brocadiia</taxon>
        <taxon>Candidatus Brocadiales</taxon>
        <taxon>Candidatus Brocadiaceae</taxon>
        <taxon>Candidatus Kuenenia</taxon>
        <taxon>environmental samples</taxon>
    </lineage>
</organism>
<dbReference type="CDD" id="cd00761">
    <property type="entry name" value="Glyco_tranf_GTA_type"/>
    <property type="match status" value="1"/>
</dbReference>
<proteinExistence type="predicted"/>
<protein>
    <submittedName>
        <fullName evidence="2">Glycos_transf_2</fullName>
    </submittedName>
</protein>
<accession>A0A060BU88</accession>
<evidence type="ECO:0000259" key="1">
    <source>
        <dbReference type="Pfam" id="PF00535"/>
    </source>
</evidence>
<dbReference type="InterPro" id="IPR029044">
    <property type="entry name" value="Nucleotide-diphossugar_trans"/>
</dbReference>
<reference evidence="2" key="1">
    <citation type="journal article" date="2013" name="Environ. Microbiol.">
        <title>Seasonally variable intestinal metagenomes of the red palm weevil (Rhynchophorus ferrugineus).</title>
        <authorList>
            <person name="Jia S."/>
            <person name="Zhang X."/>
            <person name="Zhang G."/>
            <person name="Yin A."/>
            <person name="Zhang S."/>
            <person name="Li F."/>
            <person name="Wang L."/>
            <person name="Zhao D."/>
            <person name="Yun Q."/>
            <person name="Tala"/>
            <person name="Wang J."/>
            <person name="Sun G."/>
            <person name="Baabdullah M."/>
            <person name="Yu X."/>
            <person name="Hu S."/>
            <person name="Al-Mssallem I.S."/>
            <person name="Yu J."/>
        </authorList>
    </citation>
    <scope>NUCLEOTIDE SEQUENCE</scope>
</reference>
<name>A0A060BU88_9BACT</name>
<dbReference type="Gene3D" id="3.90.550.10">
    <property type="entry name" value="Spore Coat Polysaccharide Biosynthesis Protein SpsA, Chain A"/>
    <property type="match status" value="1"/>
</dbReference>
<dbReference type="InterPro" id="IPR001173">
    <property type="entry name" value="Glyco_trans_2-like"/>
</dbReference>
<dbReference type="AlphaFoldDB" id="A0A060BU88"/>
<feature type="non-terminal residue" evidence="2">
    <location>
        <position position="111"/>
    </location>
</feature>
<feature type="domain" description="Glycosyltransferase 2-like" evidence="1">
    <location>
        <begin position="3"/>
        <end position="85"/>
    </location>
</feature>
<sequence length="111" mass="12001">MTREYSDRIPNLRVVDAVRANGPGGARNFGAKVASGDVLLFCDADDVVESRWIQRHLNAVEETKFAVGDADFESLVDVNRPRISWLQSGPLTFTLPAFPQLTAAGAGNLAV</sequence>
<evidence type="ECO:0000313" key="2">
    <source>
        <dbReference type="EMBL" id="AIA84370.1"/>
    </source>
</evidence>
<dbReference type="EMBL" id="KF117117">
    <property type="protein sequence ID" value="AIA84370.1"/>
    <property type="molecule type" value="Genomic_DNA"/>
</dbReference>
<dbReference type="SUPFAM" id="SSF53448">
    <property type="entry name" value="Nucleotide-diphospho-sugar transferases"/>
    <property type="match status" value="1"/>
</dbReference>
<dbReference type="Pfam" id="PF00535">
    <property type="entry name" value="Glycos_transf_2"/>
    <property type="match status" value="1"/>
</dbReference>